<comment type="caution">
    <text evidence="3">The sequence shown here is derived from an EMBL/GenBank/DDBJ whole genome shotgun (WGS) entry which is preliminary data.</text>
</comment>
<evidence type="ECO:0000313" key="2">
    <source>
        <dbReference type="EMBL" id="MBE2986156.1"/>
    </source>
</evidence>
<evidence type="ECO:0000313" key="5">
    <source>
        <dbReference type="Proteomes" id="UP001318760"/>
    </source>
</evidence>
<dbReference type="Pfam" id="PF18618">
    <property type="entry name" value="HP0268"/>
    <property type="match status" value="1"/>
</dbReference>
<sequence>MELKLARTEIDTKPKTISLDKIEAAVNKDGQKIFYFDKENSHKQLIELVEYFEEKGLSVYHRSVKYGLDDNDYMYEVHIL</sequence>
<reference evidence="2 5" key="2">
    <citation type="submission" date="2020-10" db="EMBL/GenBank/DDBJ databases">
        <title>Campylobacter californiensis sp. nov. isolated from cattle and feral swine in California.</title>
        <authorList>
            <person name="Miller W.G."/>
        </authorList>
    </citation>
    <scope>NUCLEOTIDE SEQUENCE [LARGE SCALE GENOMIC DNA]</scope>
    <source>
        <strain evidence="2 5">RM12919</strain>
    </source>
</reference>
<dbReference type="Proteomes" id="UP001318760">
    <property type="component" value="Unassembled WGS sequence"/>
</dbReference>
<evidence type="ECO:0000313" key="4">
    <source>
        <dbReference type="Proteomes" id="UP000650616"/>
    </source>
</evidence>
<proteinExistence type="predicted"/>
<dbReference type="InterPro" id="IPR040748">
    <property type="entry name" value="HP0268"/>
</dbReference>
<dbReference type="Proteomes" id="UP000650616">
    <property type="component" value="Unassembled WGS sequence"/>
</dbReference>
<reference evidence="3 4" key="1">
    <citation type="submission" date="2015-08" db="EMBL/GenBank/DDBJ databases">
        <title>Comparative genomics of the Campylobacter concisus group.</title>
        <authorList>
            <person name="Yee E."/>
            <person name="Chapman M.H."/>
            <person name="Huynh S."/>
            <person name="Bono J.L."/>
            <person name="On S.L."/>
            <person name="St Leger J."/>
            <person name="Foster G."/>
            <person name="Parker C.T."/>
            <person name="Miller W.G."/>
        </authorList>
    </citation>
    <scope>NUCLEOTIDE SEQUENCE [LARGE SCALE GENOMIC DNA]</scope>
    <source>
        <strain evidence="3 4">RM9337</strain>
    </source>
</reference>
<evidence type="ECO:0000313" key="3">
    <source>
        <dbReference type="EMBL" id="MBE3607729.1"/>
    </source>
</evidence>
<name>A0AAW3ZRJ4_9BACT</name>
<evidence type="ECO:0000259" key="1">
    <source>
        <dbReference type="Pfam" id="PF18618"/>
    </source>
</evidence>
<dbReference type="EMBL" id="LIWG01000002">
    <property type="protein sequence ID" value="MBE3607729.1"/>
    <property type="molecule type" value="Genomic_DNA"/>
</dbReference>
<dbReference type="RefSeq" id="WP_169971404.1">
    <property type="nucleotide sequence ID" value="NZ_CP012545.1"/>
</dbReference>
<dbReference type="AlphaFoldDB" id="A0AAW3ZRJ4"/>
<dbReference type="EMBL" id="JADBHS010000004">
    <property type="protein sequence ID" value="MBE2986156.1"/>
    <property type="molecule type" value="Genomic_DNA"/>
</dbReference>
<gene>
    <name evidence="2" type="ORF">CCAL12919_03265</name>
    <name evidence="3" type="ORF">CCAL9337_03150</name>
</gene>
<feature type="domain" description="HP0268" evidence="1">
    <location>
        <begin position="1"/>
        <end position="80"/>
    </location>
</feature>
<organism evidence="3 4">
    <name type="scientific">Campylobacter californiensis</name>
    <dbReference type="NCBI Taxonomy" id="1032243"/>
    <lineage>
        <taxon>Bacteria</taxon>
        <taxon>Pseudomonadati</taxon>
        <taxon>Campylobacterota</taxon>
        <taxon>Epsilonproteobacteria</taxon>
        <taxon>Campylobacterales</taxon>
        <taxon>Campylobacteraceae</taxon>
        <taxon>Campylobacter</taxon>
    </lineage>
</organism>
<accession>A0AAW3ZRJ4</accession>
<protein>
    <recommendedName>
        <fullName evidence="1">HP0268 domain-containing protein</fullName>
    </recommendedName>
</protein>
<keyword evidence="4" id="KW-1185">Reference proteome</keyword>